<sequence length="214" mass="23913">MLENIKEQNDDNVFRVVPNNCKNVKYVCSTLNIKGCNSAAQQTLTTKDIEALAEQNEVYAKSTTGIISETNLKTACVKNCSEAINFAEAHLDGEQGVEVNNIDLKIVHQSETQLITKKGVQENVHELKKTNVVKGDKKVDGKKIEEKKKSTMICKLSNTLYILSDDEDEQPGVSQSIPKPNNNEQCIRVEYNDDTMLIDEDICAKKILLVKILI</sequence>
<organism evidence="1 2">
    <name type="scientific">Parnassius apollo</name>
    <name type="common">Apollo butterfly</name>
    <name type="synonym">Papilio apollo</name>
    <dbReference type="NCBI Taxonomy" id="110799"/>
    <lineage>
        <taxon>Eukaryota</taxon>
        <taxon>Metazoa</taxon>
        <taxon>Ecdysozoa</taxon>
        <taxon>Arthropoda</taxon>
        <taxon>Hexapoda</taxon>
        <taxon>Insecta</taxon>
        <taxon>Pterygota</taxon>
        <taxon>Neoptera</taxon>
        <taxon>Endopterygota</taxon>
        <taxon>Lepidoptera</taxon>
        <taxon>Glossata</taxon>
        <taxon>Ditrysia</taxon>
        <taxon>Papilionoidea</taxon>
        <taxon>Papilionidae</taxon>
        <taxon>Parnassiinae</taxon>
        <taxon>Parnassini</taxon>
        <taxon>Parnassius</taxon>
        <taxon>Parnassius</taxon>
    </lineage>
</organism>
<reference evidence="1" key="1">
    <citation type="submission" date="2021-04" db="EMBL/GenBank/DDBJ databases">
        <authorList>
            <person name="Tunstrom K."/>
        </authorList>
    </citation>
    <scope>NUCLEOTIDE SEQUENCE</scope>
</reference>
<dbReference type="AlphaFoldDB" id="A0A8S3X6G9"/>
<gene>
    <name evidence="1" type="ORF">PAPOLLO_LOCUS12907</name>
</gene>
<name>A0A8S3X6G9_PARAO</name>
<keyword evidence="2" id="KW-1185">Reference proteome</keyword>
<evidence type="ECO:0000313" key="1">
    <source>
        <dbReference type="EMBL" id="CAG4995970.1"/>
    </source>
</evidence>
<comment type="caution">
    <text evidence="1">The sequence shown here is derived from an EMBL/GenBank/DDBJ whole genome shotgun (WGS) entry which is preliminary data.</text>
</comment>
<evidence type="ECO:0000313" key="2">
    <source>
        <dbReference type="Proteomes" id="UP000691718"/>
    </source>
</evidence>
<accession>A0A8S3X6G9</accession>
<proteinExistence type="predicted"/>
<protein>
    <submittedName>
        <fullName evidence="1">(apollo) hypothetical protein</fullName>
    </submittedName>
</protein>
<dbReference type="Proteomes" id="UP000691718">
    <property type="component" value="Unassembled WGS sequence"/>
</dbReference>
<dbReference type="EMBL" id="CAJQZP010000914">
    <property type="protein sequence ID" value="CAG4995970.1"/>
    <property type="molecule type" value="Genomic_DNA"/>
</dbReference>